<feature type="transmembrane region" description="Helical" evidence="7">
    <location>
        <begin position="130"/>
        <end position="152"/>
    </location>
</feature>
<dbReference type="Pfam" id="PF20684">
    <property type="entry name" value="Fung_rhodopsin"/>
    <property type="match status" value="1"/>
</dbReference>
<evidence type="ECO:0000256" key="4">
    <source>
        <dbReference type="ARBA" id="ARBA00023136"/>
    </source>
</evidence>
<feature type="transmembrane region" description="Helical" evidence="7">
    <location>
        <begin position="172"/>
        <end position="196"/>
    </location>
</feature>
<dbReference type="InterPro" id="IPR049326">
    <property type="entry name" value="Rhodopsin_dom_fungi"/>
</dbReference>
<accession>A0ABR2I5A5</accession>
<keyword evidence="10" id="KW-1185">Reference proteome</keyword>
<feature type="transmembrane region" description="Helical" evidence="7">
    <location>
        <begin position="208"/>
        <end position="227"/>
    </location>
</feature>
<evidence type="ECO:0000256" key="1">
    <source>
        <dbReference type="ARBA" id="ARBA00004141"/>
    </source>
</evidence>
<dbReference type="Proteomes" id="UP001390339">
    <property type="component" value="Unassembled WGS sequence"/>
</dbReference>
<evidence type="ECO:0000256" key="3">
    <source>
        <dbReference type="ARBA" id="ARBA00022989"/>
    </source>
</evidence>
<proteinExistence type="inferred from homology"/>
<dbReference type="EMBL" id="JAPCWZ010000007">
    <property type="protein sequence ID" value="KAK8857259.1"/>
    <property type="molecule type" value="Genomic_DNA"/>
</dbReference>
<organism evidence="9 10">
    <name type="scientific">Apiospora arundinis</name>
    <dbReference type="NCBI Taxonomy" id="335852"/>
    <lineage>
        <taxon>Eukaryota</taxon>
        <taxon>Fungi</taxon>
        <taxon>Dikarya</taxon>
        <taxon>Ascomycota</taxon>
        <taxon>Pezizomycotina</taxon>
        <taxon>Sordariomycetes</taxon>
        <taxon>Xylariomycetidae</taxon>
        <taxon>Amphisphaeriales</taxon>
        <taxon>Apiosporaceae</taxon>
        <taxon>Apiospora</taxon>
    </lineage>
</organism>
<feature type="transmembrane region" description="Helical" evidence="7">
    <location>
        <begin position="49"/>
        <end position="75"/>
    </location>
</feature>
<evidence type="ECO:0000259" key="8">
    <source>
        <dbReference type="Pfam" id="PF20684"/>
    </source>
</evidence>
<keyword evidence="4 7" id="KW-0472">Membrane</keyword>
<protein>
    <submittedName>
        <fullName evidence="9">Integral membrane protein</fullName>
    </submittedName>
</protein>
<dbReference type="PANTHER" id="PTHR33048:SF167">
    <property type="entry name" value="INTEGRAL MEMBRANE PROTEIN"/>
    <property type="match status" value="1"/>
</dbReference>
<evidence type="ECO:0000256" key="2">
    <source>
        <dbReference type="ARBA" id="ARBA00022692"/>
    </source>
</evidence>
<feature type="region of interest" description="Disordered" evidence="6">
    <location>
        <begin position="285"/>
        <end position="305"/>
    </location>
</feature>
<dbReference type="InterPro" id="IPR052337">
    <property type="entry name" value="SAT4-like"/>
</dbReference>
<sequence>MAIDPARAAETHLPRILGVSATFHAIALILVACRVYTRACLVKSFGKDDALIIAGALLTLGGGMVILIISGTHGMGHHRDTLSDDDYKMYRMLSWFQSLLVSSLGMSAIKVSVGASLLRLSTNRRFRQLVLGLIGFTCFYWALGFLSVVLWCQPISGVWDRTVRATCYPESAFIKFGFFNTACNIFTDICFATAPLPLIWSLKLDRRVQLYLVIIFSLGYGAVAMAIAKAVCQATFWSDHDGTFDHWIQFFGFLEANVSLMAASVPALKPLLGRWFSLPNESCCRNSPEPPGATQQPGMREMHSPRADDSFDIEVELGLRGRRSNGGGDINDHNNNIIINYNNIHTHRYNDSVNTWEETKVPQEAISHIRIHDLTSEGSTLQAPSEYADDGVNGSQERILPEDIYTSTTTRDDPIRIMKTTEVTVSRD</sequence>
<keyword evidence="3 7" id="KW-1133">Transmembrane helix</keyword>
<feature type="domain" description="Rhodopsin" evidence="8">
    <location>
        <begin position="34"/>
        <end position="273"/>
    </location>
</feature>
<evidence type="ECO:0000256" key="5">
    <source>
        <dbReference type="ARBA" id="ARBA00038359"/>
    </source>
</evidence>
<keyword evidence="2 7" id="KW-0812">Transmembrane</keyword>
<comment type="subcellular location">
    <subcellularLocation>
        <location evidence="1">Membrane</location>
        <topology evidence="1">Multi-pass membrane protein</topology>
    </subcellularLocation>
</comment>
<gene>
    <name evidence="9" type="ORF">PGQ11_013171</name>
</gene>
<comment type="caution">
    <text evidence="9">The sequence shown here is derived from an EMBL/GenBank/DDBJ whole genome shotgun (WGS) entry which is preliminary data.</text>
</comment>
<dbReference type="PROSITE" id="PS51257">
    <property type="entry name" value="PROKAR_LIPOPROTEIN"/>
    <property type="match status" value="1"/>
</dbReference>
<reference evidence="9 10" key="1">
    <citation type="journal article" date="2024" name="IMA Fungus">
        <title>Apiospora arundinis, a panoply of carbohydrate-active enzymes and secondary metabolites.</title>
        <authorList>
            <person name="Sorensen T."/>
            <person name="Petersen C."/>
            <person name="Muurmann A.T."/>
            <person name="Christiansen J.V."/>
            <person name="Brundto M.L."/>
            <person name="Overgaard C.K."/>
            <person name="Boysen A.T."/>
            <person name="Wollenberg R.D."/>
            <person name="Larsen T.O."/>
            <person name="Sorensen J.L."/>
            <person name="Nielsen K.L."/>
            <person name="Sondergaard T.E."/>
        </authorList>
    </citation>
    <scope>NUCLEOTIDE SEQUENCE [LARGE SCALE GENOMIC DNA]</scope>
    <source>
        <strain evidence="9 10">AAU 773</strain>
    </source>
</reference>
<evidence type="ECO:0000256" key="6">
    <source>
        <dbReference type="SAM" id="MobiDB-lite"/>
    </source>
</evidence>
<feature type="transmembrane region" description="Helical" evidence="7">
    <location>
        <begin position="247"/>
        <end position="268"/>
    </location>
</feature>
<evidence type="ECO:0000313" key="10">
    <source>
        <dbReference type="Proteomes" id="UP001390339"/>
    </source>
</evidence>
<evidence type="ECO:0000256" key="7">
    <source>
        <dbReference type="SAM" id="Phobius"/>
    </source>
</evidence>
<feature type="transmembrane region" description="Helical" evidence="7">
    <location>
        <begin position="16"/>
        <end position="37"/>
    </location>
</feature>
<comment type="similarity">
    <text evidence="5">Belongs to the SAT4 family.</text>
</comment>
<feature type="transmembrane region" description="Helical" evidence="7">
    <location>
        <begin position="95"/>
        <end position="118"/>
    </location>
</feature>
<evidence type="ECO:0000313" key="9">
    <source>
        <dbReference type="EMBL" id="KAK8857259.1"/>
    </source>
</evidence>
<name>A0ABR2I5A5_9PEZI</name>
<dbReference type="PANTHER" id="PTHR33048">
    <property type="entry name" value="PTH11-LIKE INTEGRAL MEMBRANE PROTEIN (AFU_ORTHOLOGUE AFUA_5G11245)"/>
    <property type="match status" value="1"/>
</dbReference>